<dbReference type="PANTHER" id="PTHR12526:SF638">
    <property type="entry name" value="SPORE COAT PROTEIN SA"/>
    <property type="match status" value="1"/>
</dbReference>
<comment type="caution">
    <text evidence="3">The sequence shown here is derived from an EMBL/GenBank/DDBJ whole genome shotgun (WGS) entry which is preliminary data.</text>
</comment>
<reference evidence="3 4" key="1">
    <citation type="journal article" date="2014" name="Int. J. Syst. Evol. Microbiol.">
        <title>Complete genome sequence of Corynebacterium casei LMG S-19264T (=DSM 44701T), isolated from a smear-ripened cheese.</title>
        <authorList>
            <consortium name="US DOE Joint Genome Institute (JGI-PGF)"/>
            <person name="Walter F."/>
            <person name="Albersmeier A."/>
            <person name="Kalinowski J."/>
            <person name="Ruckert C."/>
        </authorList>
    </citation>
    <scope>NUCLEOTIDE SEQUENCE [LARGE SCALE GENOMIC DNA]</scope>
    <source>
        <strain evidence="3 4">CGMCC 1.7286</strain>
    </source>
</reference>
<dbReference type="InterPro" id="IPR001296">
    <property type="entry name" value="Glyco_trans_1"/>
</dbReference>
<dbReference type="Pfam" id="PF13579">
    <property type="entry name" value="Glyco_trans_4_4"/>
    <property type="match status" value="1"/>
</dbReference>
<evidence type="ECO:0000313" key="3">
    <source>
        <dbReference type="EMBL" id="GGO85169.1"/>
    </source>
</evidence>
<evidence type="ECO:0000313" key="4">
    <source>
        <dbReference type="Proteomes" id="UP000599578"/>
    </source>
</evidence>
<dbReference type="InterPro" id="IPR028098">
    <property type="entry name" value="Glyco_trans_4-like_N"/>
</dbReference>
<sequence>MKIIYLHQYFTTPEMSGGTRSFEMARRLVDKGHEVHIITSWRDKRCHKGWWLQDIKGIKVHWLPVDYNNSMSYRKRLAAFFKFAGASAVKAASIKNADLVFATSTPLTIAIPGIYASKRLKIPMVFEVRDLWPEMPIAVGALNNTLLRWAAGRLEKFAYRNSKHVIALSPGMKEGVIRGGVSSDKVTVIPNGSDLELFSPSRYREELFNQKYPELAGEKLIVYAGTLGKINGVEYFVDVAKACQTIMPACRFAIFGDGLERDAIIDKANKLGCLGKNLYIYDPVSKNEMTQVLGASDLSLSLFINLEPMWVNSANKFFDTLASGTPIAINYGGWQEDLIQSSGAGLVLPPSDPTRAAELIVDFLNDQKRCIASGEAALKLAREQFDRDKLALQLEHVLLETVKK</sequence>
<dbReference type="CDD" id="cd03794">
    <property type="entry name" value="GT4_WbuB-like"/>
    <property type="match status" value="1"/>
</dbReference>
<evidence type="ECO:0000259" key="2">
    <source>
        <dbReference type="Pfam" id="PF13579"/>
    </source>
</evidence>
<keyword evidence="4" id="KW-1185">Reference proteome</keyword>
<name>A0A917ZK41_9GAMM</name>
<proteinExistence type="predicted"/>
<gene>
    <name evidence="3" type="ORF">GCM10011348_33100</name>
</gene>
<dbReference type="GO" id="GO:0016757">
    <property type="term" value="F:glycosyltransferase activity"/>
    <property type="evidence" value="ECO:0007669"/>
    <property type="project" value="InterPro"/>
</dbReference>
<dbReference type="RefSeq" id="WP_188861704.1">
    <property type="nucleotide sequence ID" value="NZ_BMLT01000008.1"/>
</dbReference>
<feature type="domain" description="Glycosyl transferase family 1" evidence="1">
    <location>
        <begin position="209"/>
        <end position="377"/>
    </location>
</feature>
<evidence type="ECO:0000259" key="1">
    <source>
        <dbReference type="Pfam" id="PF00534"/>
    </source>
</evidence>
<dbReference type="Pfam" id="PF00534">
    <property type="entry name" value="Glycos_transf_1"/>
    <property type="match status" value="1"/>
</dbReference>
<protein>
    <submittedName>
        <fullName evidence="3">Glycosyltransferase WbuB</fullName>
    </submittedName>
</protein>
<feature type="domain" description="Glycosyltransferase subfamily 4-like N-terminal" evidence="2">
    <location>
        <begin position="19"/>
        <end position="192"/>
    </location>
</feature>
<dbReference type="PANTHER" id="PTHR12526">
    <property type="entry name" value="GLYCOSYLTRANSFERASE"/>
    <property type="match status" value="1"/>
</dbReference>
<dbReference type="AlphaFoldDB" id="A0A917ZK41"/>
<organism evidence="3 4">
    <name type="scientific">Marinobacterium nitratireducens</name>
    <dbReference type="NCBI Taxonomy" id="518897"/>
    <lineage>
        <taxon>Bacteria</taxon>
        <taxon>Pseudomonadati</taxon>
        <taxon>Pseudomonadota</taxon>
        <taxon>Gammaproteobacteria</taxon>
        <taxon>Oceanospirillales</taxon>
        <taxon>Oceanospirillaceae</taxon>
        <taxon>Marinobacterium</taxon>
    </lineage>
</organism>
<dbReference type="Proteomes" id="UP000599578">
    <property type="component" value="Unassembled WGS sequence"/>
</dbReference>
<dbReference type="GO" id="GO:1901135">
    <property type="term" value="P:carbohydrate derivative metabolic process"/>
    <property type="evidence" value="ECO:0007669"/>
    <property type="project" value="UniProtKB-ARBA"/>
</dbReference>
<dbReference type="Gene3D" id="3.40.50.2000">
    <property type="entry name" value="Glycogen Phosphorylase B"/>
    <property type="match status" value="2"/>
</dbReference>
<dbReference type="SUPFAM" id="SSF53756">
    <property type="entry name" value="UDP-Glycosyltransferase/glycogen phosphorylase"/>
    <property type="match status" value="1"/>
</dbReference>
<accession>A0A917ZK41</accession>
<dbReference type="EMBL" id="BMLT01000008">
    <property type="protein sequence ID" value="GGO85169.1"/>
    <property type="molecule type" value="Genomic_DNA"/>
</dbReference>